<evidence type="ECO:0000313" key="3">
    <source>
        <dbReference type="EMBL" id="QQX76302.1"/>
    </source>
</evidence>
<reference evidence="3 4" key="1">
    <citation type="submission" date="2021-01" db="EMBL/GenBank/DDBJ databases">
        <title>Aequorivita sp. strain KX20305, a bacterium isolated from the sediment collected at a cold seep field in South China Sea.</title>
        <authorList>
            <person name="Zhang H."/>
            <person name="Li C."/>
        </authorList>
    </citation>
    <scope>NUCLEOTIDE SEQUENCE [LARGE SCALE GENOMIC DNA]</scope>
    <source>
        <strain evidence="3 4">KX20305</strain>
    </source>
</reference>
<gene>
    <name evidence="3" type="ORF">JK629_13370</name>
</gene>
<dbReference type="Proteomes" id="UP000629420">
    <property type="component" value="Chromosome"/>
</dbReference>
<name>A0ABX7DR79_9FLAO</name>
<feature type="transmembrane region" description="Helical" evidence="1">
    <location>
        <begin position="148"/>
        <end position="169"/>
    </location>
</feature>
<dbReference type="GO" id="GO:0008237">
    <property type="term" value="F:metallopeptidase activity"/>
    <property type="evidence" value="ECO:0007669"/>
    <property type="project" value="UniProtKB-KW"/>
</dbReference>
<feature type="transmembrane region" description="Helical" evidence="1">
    <location>
        <begin position="118"/>
        <end position="136"/>
    </location>
</feature>
<keyword evidence="1" id="KW-0812">Transmembrane</keyword>
<feature type="transmembrane region" description="Helical" evidence="1">
    <location>
        <begin position="38"/>
        <end position="59"/>
    </location>
</feature>
<protein>
    <submittedName>
        <fullName evidence="3">CPBP family intramembrane metalloprotease</fullName>
    </submittedName>
</protein>
<evidence type="ECO:0000259" key="2">
    <source>
        <dbReference type="Pfam" id="PF02517"/>
    </source>
</evidence>
<accession>A0ABX7DR79</accession>
<keyword evidence="1" id="KW-1133">Transmembrane helix</keyword>
<organism evidence="3 4">
    <name type="scientific">Aequorivita iocasae</name>
    <dbReference type="NCBI Taxonomy" id="2803865"/>
    <lineage>
        <taxon>Bacteria</taxon>
        <taxon>Pseudomonadati</taxon>
        <taxon>Bacteroidota</taxon>
        <taxon>Flavobacteriia</taxon>
        <taxon>Flavobacteriales</taxon>
        <taxon>Flavobacteriaceae</taxon>
        <taxon>Aequorivita</taxon>
    </lineage>
</organism>
<feature type="transmembrane region" description="Helical" evidence="1">
    <location>
        <begin position="79"/>
        <end position="106"/>
    </location>
</feature>
<dbReference type="InterPro" id="IPR003675">
    <property type="entry name" value="Rce1/LyrA-like_dom"/>
</dbReference>
<dbReference type="EMBL" id="CP068439">
    <property type="protein sequence ID" value="QQX76302.1"/>
    <property type="molecule type" value="Genomic_DNA"/>
</dbReference>
<dbReference type="Pfam" id="PF02517">
    <property type="entry name" value="Rce1-like"/>
    <property type="match status" value="1"/>
</dbReference>
<feature type="domain" description="CAAX prenyl protease 2/Lysostaphin resistance protein A-like" evidence="2">
    <location>
        <begin position="119"/>
        <end position="208"/>
    </location>
</feature>
<keyword evidence="4" id="KW-1185">Reference proteome</keyword>
<keyword evidence="3" id="KW-0645">Protease</keyword>
<sequence>MANLSNSANQTLKIALAFITLFILYHLAEYMIMFQNNVLGFFIFQVLFITAAWLFGKWYNKQGLKCWGLPFSKTILRNIGFGILLGVLLYSIPFTISLALGIEIVVSIPDATTLIKSSLPFAFGVIFSSFSEDILTRGLIYRYFRNKVSTLLLIIISATIYLLNHIYRLTDAPDTLLYLFLLGIIFIIPLVNTKNLWLTGSMHWAGNTFFFVSHNVVETKTGNDLISSNYLFSLCLILFIPIIWYLSKFTYLKDSKNTME</sequence>
<dbReference type="RefSeq" id="WP_202336108.1">
    <property type="nucleotide sequence ID" value="NZ_CP068439.1"/>
</dbReference>
<feature type="transmembrane region" description="Helical" evidence="1">
    <location>
        <begin position="230"/>
        <end position="247"/>
    </location>
</feature>
<evidence type="ECO:0000256" key="1">
    <source>
        <dbReference type="SAM" id="Phobius"/>
    </source>
</evidence>
<proteinExistence type="predicted"/>
<keyword evidence="3" id="KW-0482">Metalloprotease</keyword>
<keyword evidence="1" id="KW-0472">Membrane</keyword>
<feature type="transmembrane region" description="Helical" evidence="1">
    <location>
        <begin position="12"/>
        <end position="32"/>
    </location>
</feature>
<keyword evidence="3" id="KW-0378">Hydrolase</keyword>
<evidence type="ECO:0000313" key="4">
    <source>
        <dbReference type="Proteomes" id="UP000629420"/>
    </source>
</evidence>
<dbReference type="PANTHER" id="PTHR39430">
    <property type="entry name" value="MEMBRANE-ASSOCIATED PROTEASE-RELATED"/>
    <property type="match status" value="1"/>
</dbReference>
<feature type="transmembrane region" description="Helical" evidence="1">
    <location>
        <begin position="175"/>
        <end position="192"/>
    </location>
</feature>
<dbReference type="PANTHER" id="PTHR39430:SF1">
    <property type="entry name" value="PROTEASE"/>
    <property type="match status" value="1"/>
</dbReference>